<feature type="binding site" evidence="3">
    <location>
        <position position="152"/>
    </location>
    <ligand>
        <name>a divalent metal cation</name>
        <dbReference type="ChEBI" id="CHEBI:60240"/>
    </ligand>
</feature>
<dbReference type="EMBL" id="FNCG01000003">
    <property type="protein sequence ID" value="SDG31108.1"/>
    <property type="molecule type" value="Genomic_DNA"/>
</dbReference>
<dbReference type="Proteomes" id="UP000199705">
    <property type="component" value="Unassembled WGS sequence"/>
</dbReference>
<organism evidence="4 5">
    <name type="scientific">Mucilaginibacter gossypii</name>
    <dbReference type="NCBI Taxonomy" id="551996"/>
    <lineage>
        <taxon>Bacteria</taxon>
        <taxon>Pseudomonadati</taxon>
        <taxon>Bacteroidota</taxon>
        <taxon>Sphingobacteriia</taxon>
        <taxon>Sphingobacteriales</taxon>
        <taxon>Sphingobacteriaceae</taxon>
        <taxon>Mucilaginibacter</taxon>
    </lineage>
</organism>
<keyword evidence="2 3" id="KW-0479">Metal-binding</keyword>
<reference evidence="5" key="1">
    <citation type="submission" date="2016-10" db="EMBL/GenBank/DDBJ databases">
        <authorList>
            <person name="Varghese N."/>
            <person name="Submissions S."/>
        </authorList>
    </citation>
    <scope>NUCLEOTIDE SEQUENCE [LARGE SCALE GENOMIC DNA]</scope>
    <source>
        <strain evidence="5">Gh-67</strain>
    </source>
</reference>
<protein>
    <submittedName>
        <fullName evidence="4">Uncharacterized damage-inducible protein DinB (Forms a four-helix bundle)</fullName>
    </submittedName>
</protein>
<evidence type="ECO:0000256" key="3">
    <source>
        <dbReference type="PIRSR" id="PIRSR607837-1"/>
    </source>
</evidence>
<dbReference type="GO" id="GO:0046872">
    <property type="term" value="F:metal ion binding"/>
    <property type="evidence" value="ECO:0007669"/>
    <property type="project" value="UniProtKB-KW"/>
</dbReference>
<accession>A0A1G7T781</accession>
<evidence type="ECO:0000313" key="5">
    <source>
        <dbReference type="Proteomes" id="UP000199705"/>
    </source>
</evidence>
<evidence type="ECO:0000256" key="2">
    <source>
        <dbReference type="ARBA" id="ARBA00022723"/>
    </source>
</evidence>
<sequence>METNTNQQSTETAAASVYTPDQLLQSWLGQRRVTRRVIDAFPEDALFNYSIGGMRPFADMVKEFISMGGPCVRGVVTDNWTPIAGLDHHTGKIAATTKAELLQLWDEATEEIETYWPQITPERFQETVLAFGQYEGLVNYILQYVIDNEIHHRGQGYVYLRTLGIEPPAFYDRS</sequence>
<dbReference type="SUPFAM" id="SSF109854">
    <property type="entry name" value="DinB/YfiT-like putative metalloenzymes"/>
    <property type="match status" value="1"/>
</dbReference>
<dbReference type="RefSeq" id="WP_091163691.1">
    <property type="nucleotide sequence ID" value="NZ_FNCG01000003.1"/>
</dbReference>
<evidence type="ECO:0000313" key="4">
    <source>
        <dbReference type="EMBL" id="SDG31108.1"/>
    </source>
</evidence>
<dbReference type="Gene3D" id="1.20.120.450">
    <property type="entry name" value="dinb family like domain"/>
    <property type="match status" value="1"/>
</dbReference>
<keyword evidence="5" id="KW-1185">Reference proteome</keyword>
<comment type="similarity">
    <text evidence="1">Belongs to the DinB family.</text>
</comment>
<dbReference type="AlphaFoldDB" id="A0A1G7T781"/>
<dbReference type="InterPro" id="IPR007837">
    <property type="entry name" value="DinB"/>
</dbReference>
<dbReference type="InterPro" id="IPR034660">
    <property type="entry name" value="DinB/YfiT-like"/>
</dbReference>
<dbReference type="STRING" id="551996.SAMN05192573_10354"/>
<name>A0A1G7T781_9SPHI</name>
<gene>
    <name evidence="4" type="ORF">SAMN05192573_10354</name>
</gene>
<dbReference type="Pfam" id="PF05163">
    <property type="entry name" value="DinB"/>
    <property type="match status" value="1"/>
</dbReference>
<evidence type="ECO:0000256" key="1">
    <source>
        <dbReference type="ARBA" id="ARBA00008635"/>
    </source>
</evidence>
<proteinExistence type="inferred from homology"/>